<proteinExistence type="predicted"/>
<reference evidence="1 2" key="1">
    <citation type="submission" date="2020-04" db="EMBL/GenBank/DDBJ databases">
        <title>Genome sequencing of novel species.</title>
        <authorList>
            <person name="Heo J."/>
            <person name="Kim S.-J."/>
            <person name="Kim J.-S."/>
            <person name="Hong S.-B."/>
            <person name="Kwon S.-W."/>
        </authorList>
    </citation>
    <scope>NUCLEOTIDE SEQUENCE [LARGE SCALE GENOMIC DNA]</scope>
    <source>
        <strain evidence="1 2">CJU-R4</strain>
    </source>
</reference>
<gene>
    <name evidence="1" type="ORF">HH216_07965</name>
</gene>
<dbReference type="KEGG" id="srho:HH216_07965"/>
<sequence>MMPDNAICILLTGTIEPKNVPNLKRVDPLEREQDYYYALNKWMQLEYPIVFVENSGYNSEKINTLFAKRKDCEYIRFESQVSYLGKSHGEAEIVSFAFRESKLLRSSNVIIKSSGRQFISNTLRILSTIYEEEFYVISWLKRRLRYADSRFFIARKEFYVDYLLEELMHINETDHVYFEHVLARAVHRCLADGKQWASPKAYPICEGISGTENMQYKTGLYSRLKGELIIKLTNRLLKNDYL</sequence>
<dbReference type="EMBL" id="CP051677">
    <property type="protein sequence ID" value="QJD78367.1"/>
    <property type="molecule type" value="Genomic_DNA"/>
</dbReference>
<accession>A0A7L5DQW1</accession>
<dbReference type="Proteomes" id="UP000501128">
    <property type="component" value="Chromosome"/>
</dbReference>
<dbReference type="RefSeq" id="WP_169550341.1">
    <property type="nucleotide sequence ID" value="NZ_CP051677.1"/>
</dbReference>
<name>A0A7L5DQW1_9BACT</name>
<evidence type="ECO:0000313" key="1">
    <source>
        <dbReference type="EMBL" id="QJD78367.1"/>
    </source>
</evidence>
<evidence type="ECO:0008006" key="3">
    <source>
        <dbReference type="Google" id="ProtNLM"/>
    </source>
</evidence>
<dbReference type="AlphaFoldDB" id="A0A7L5DQW1"/>
<evidence type="ECO:0000313" key="2">
    <source>
        <dbReference type="Proteomes" id="UP000501128"/>
    </source>
</evidence>
<organism evidence="1 2">
    <name type="scientific">Spirosoma rhododendri</name>
    <dbReference type="NCBI Taxonomy" id="2728024"/>
    <lineage>
        <taxon>Bacteria</taxon>
        <taxon>Pseudomonadati</taxon>
        <taxon>Bacteroidota</taxon>
        <taxon>Cytophagia</taxon>
        <taxon>Cytophagales</taxon>
        <taxon>Cytophagaceae</taxon>
        <taxon>Spirosoma</taxon>
    </lineage>
</organism>
<protein>
    <recommendedName>
        <fullName evidence="3">Glycosyltransferase family 2 protein</fullName>
    </recommendedName>
</protein>
<keyword evidence="2" id="KW-1185">Reference proteome</keyword>